<evidence type="ECO:0000313" key="2">
    <source>
        <dbReference type="Proteomes" id="UP000005408"/>
    </source>
</evidence>
<reference evidence="1" key="1">
    <citation type="submission" date="2022-08" db="UniProtKB">
        <authorList>
            <consortium name="EnsemblMetazoa"/>
        </authorList>
    </citation>
    <scope>IDENTIFICATION</scope>
    <source>
        <strain evidence="1">05x7-T-G4-1.051#20</strain>
    </source>
</reference>
<organism evidence="1 2">
    <name type="scientific">Magallana gigas</name>
    <name type="common">Pacific oyster</name>
    <name type="synonym">Crassostrea gigas</name>
    <dbReference type="NCBI Taxonomy" id="29159"/>
    <lineage>
        <taxon>Eukaryota</taxon>
        <taxon>Metazoa</taxon>
        <taxon>Spiralia</taxon>
        <taxon>Lophotrochozoa</taxon>
        <taxon>Mollusca</taxon>
        <taxon>Bivalvia</taxon>
        <taxon>Autobranchia</taxon>
        <taxon>Pteriomorphia</taxon>
        <taxon>Ostreida</taxon>
        <taxon>Ostreoidea</taxon>
        <taxon>Ostreidae</taxon>
        <taxon>Magallana</taxon>
    </lineage>
</organism>
<protein>
    <submittedName>
        <fullName evidence="1">Uncharacterized protein</fullName>
    </submittedName>
</protein>
<dbReference type="Proteomes" id="UP000005408">
    <property type="component" value="Unassembled WGS sequence"/>
</dbReference>
<dbReference type="AlphaFoldDB" id="A0A8W8JF05"/>
<proteinExistence type="predicted"/>
<name>A0A8W8JF05_MAGGI</name>
<sequence length="403" mass="44841">MAATVAATSLLAIRVKKCKHISEKNAILCLENRRTLLDIFIDLHGDLPKDSRLSIVCNNSTDPSKGTSFDVYPNMLVGDLVGTFAIKRIEYSCSTEEQTVALGEIINNAAEAATSKTVDAFQVLMAGGRKNVSLKTSSHAQALYSLLMKPVVNSSVSWKQGAEDIKQLAECFTAYKEYLVVQNKTAKENQSKLYPVRTIDKEATIEHRYGNLSGQIREKYVDINEAVTSAGIMAPVVFDEYKHLDKPFENPVNDIFEEEEFEVPTPDAHLCITQNARAIVECVECRKPRVVYSHHKLTERQIMSFTISISEYEYTCGSPLLPPTNSMSKKVMSRLNINCDSHVELAYYGSGLGQVDICSVCAEPEADTNAELKKQYKTVLPLCKTCEGNGRVPFIQRPYGKKN</sequence>
<keyword evidence="2" id="KW-1185">Reference proteome</keyword>
<dbReference type="EnsemblMetazoa" id="G18101.1">
    <property type="protein sequence ID" value="G18101.1:cds"/>
    <property type="gene ID" value="G18101"/>
</dbReference>
<evidence type="ECO:0000313" key="1">
    <source>
        <dbReference type="EnsemblMetazoa" id="G18101.1:cds"/>
    </source>
</evidence>
<accession>A0A8W8JF05</accession>